<reference evidence="2 3" key="1">
    <citation type="journal article" date="2023" name="Commun. Biol.">
        <title>Genome analysis of Parmales, the sister group of diatoms, reveals the evolutionary specialization of diatoms from phago-mixotrophs to photoautotrophs.</title>
        <authorList>
            <person name="Ban H."/>
            <person name="Sato S."/>
            <person name="Yoshikawa S."/>
            <person name="Yamada K."/>
            <person name="Nakamura Y."/>
            <person name="Ichinomiya M."/>
            <person name="Sato N."/>
            <person name="Blanc-Mathieu R."/>
            <person name="Endo H."/>
            <person name="Kuwata A."/>
            <person name="Ogata H."/>
        </authorList>
    </citation>
    <scope>NUCLEOTIDE SEQUENCE [LARGE SCALE GENOMIC DNA]</scope>
</reference>
<gene>
    <name evidence="2" type="ORF">TeGR_g10288</name>
</gene>
<keyword evidence="3" id="KW-1185">Reference proteome</keyword>
<dbReference type="EMBL" id="BRYB01003902">
    <property type="protein sequence ID" value="GMI22465.1"/>
    <property type="molecule type" value="Genomic_DNA"/>
</dbReference>
<dbReference type="Proteomes" id="UP001165060">
    <property type="component" value="Unassembled WGS sequence"/>
</dbReference>
<feature type="compositionally biased region" description="Acidic residues" evidence="1">
    <location>
        <begin position="508"/>
        <end position="536"/>
    </location>
</feature>
<comment type="caution">
    <text evidence="2">The sequence shown here is derived from an EMBL/GenBank/DDBJ whole genome shotgun (WGS) entry which is preliminary data.</text>
</comment>
<accession>A0ABQ6MA10</accession>
<feature type="non-terminal residue" evidence="2">
    <location>
        <position position="1"/>
    </location>
</feature>
<name>A0ABQ6MA10_9STRA</name>
<evidence type="ECO:0000313" key="3">
    <source>
        <dbReference type="Proteomes" id="UP001165060"/>
    </source>
</evidence>
<feature type="region of interest" description="Disordered" evidence="1">
    <location>
        <begin position="504"/>
        <end position="551"/>
    </location>
</feature>
<evidence type="ECO:0000313" key="2">
    <source>
        <dbReference type="EMBL" id="GMI22465.1"/>
    </source>
</evidence>
<evidence type="ECO:0000256" key="1">
    <source>
        <dbReference type="SAM" id="MobiDB-lite"/>
    </source>
</evidence>
<protein>
    <submittedName>
        <fullName evidence="2">Uncharacterized protein</fullName>
    </submittedName>
</protein>
<sequence>DVPTAGDSFEEAEVPWAHDAKPECDTRGAKKVLQELLALKSRRAQETMLSNLMKAANVGDKASFDASKLNVSVHLLLPFSTAPVMQRGASNLPPSGVMREAVLLLQTYLHRFYDERFSKFPLNPPVLPGESLLSPRLVSFLTAIAKDAIYGQIIKGRGKAWTPPTVGHLLQLYTHSEILFYVAEVAGLLRQKTVSLLFFTEDDDRITEVLEEEEERARLYPFVPSGAISRIQSKRDTKNGVVLERKCPCERCLLVGEVVNRWARGWNQKFPGALPHARYVAMNKKSDVLVVVDTFEEVKEVQRMIKEVPERAVALLTGSSVPDLYALLNKLLTSTDVASALSSIESLSDVGAYTSTLMSSPNFLAFSSLSFRDHLEMYVGEDDEVTSALDHLKERIDVVAHANGNAAAAATVFPRPPDELCLLLRTLQLAANEDDVLECIANIAGYEPGYDHAVLKAPFILPHSEASFEESILAFSYSHENNDSISKSVEWLINVFKAALFPHLQPDSSDDTGDDDMEETEEEMEEEMEEEKEEASDANVRQELDFDGMED</sequence>
<proteinExistence type="predicted"/>
<organism evidence="2 3">
    <name type="scientific">Tetraparma gracilis</name>
    <dbReference type="NCBI Taxonomy" id="2962635"/>
    <lineage>
        <taxon>Eukaryota</taxon>
        <taxon>Sar</taxon>
        <taxon>Stramenopiles</taxon>
        <taxon>Ochrophyta</taxon>
        <taxon>Bolidophyceae</taxon>
        <taxon>Parmales</taxon>
        <taxon>Triparmaceae</taxon>
        <taxon>Tetraparma</taxon>
    </lineage>
</organism>